<proteinExistence type="inferred from homology"/>
<evidence type="ECO:0000256" key="2">
    <source>
        <dbReference type="ARBA" id="ARBA00023002"/>
    </source>
</evidence>
<evidence type="ECO:0000256" key="1">
    <source>
        <dbReference type="ARBA" id="ARBA00010928"/>
    </source>
</evidence>
<feature type="non-terminal residue" evidence="4">
    <location>
        <position position="1"/>
    </location>
</feature>
<name>A0A382TF13_9ZZZZ</name>
<feature type="domain" description="Gfo/Idh/MocA-like oxidoreductase N-terminal" evidence="3">
    <location>
        <begin position="8"/>
        <end position="125"/>
    </location>
</feature>
<dbReference type="GO" id="GO:0016491">
    <property type="term" value="F:oxidoreductase activity"/>
    <property type="evidence" value="ECO:0007669"/>
    <property type="project" value="UniProtKB-KW"/>
</dbReference>
<reference evidence="4" key="1">
    <citation type="submission" date="2018-05" db="EMBL/GenBank/DDBJ databases">
        <authorList>
            <person name="Lanie J.A."/>
            <person name="Ng W.-L."/>
            <person name="Kazmierczak K.M."/>
            <person name="Andrzejewski T.M."/>
            <person name="Davidsen T.M."/>
            <person name="Wayne K.J."/>
            <person name="Tettelin H."/>
            <person name="Glass J.I."/>
            <person name="Rusch D."/>
            <person name="Podicherti R."/>
            <person name="Tsui H.-C.T."/>
            <person name="Winkler M.E."/>
        </authorList>
    </citation>
    <scope>NUCLEOTIDE SEQUENCE</scope>
</reference>
<dbReference type="InterPro" id="IPR051317">
    <property type="entry name" value="Gfo/Idh/MocA_oxidoreduct"/>
</dbReference>
<protein>
    <recommendedName>
        <fullName evidence="3">Gfo/Idh/MocA-like oxidoreductase N-terminal domain-containing protein</fullName>
    </recommendedName>
</protein>
<dbReference type="GO" id="GO:0000166">
    <property type="term" value="F:nucleotide binding"/>
    <property type="evidence" value="ECO:0007669"/>
    <property type="project" value="InterPro"/>
</dbReference>
<dbReference type="Pfam" id="PF01408">
    <property type="entry name" value="GFO_IDH_MocA"/>
    <property type="match status" value="1"/>
</dbReference>
<dbReference type="PANTHER" id="PTHR43708">
    <property type="entry name" value="CONSERVED EXPRESSED OXIDOREDUCTASE (EUROFUNG)"/>
    <property type="match status" value="1"/>
</dbReference>
<accession>A0A382TF13</accession>
<sequence>MSESKEISTAVVGYGFAGRCFHSYLVSLAAPALRLKGVVSSRPEARADITGRLGVYAWERFEEVLGDDEVELVVLATPNDLHASQAIAALEAGKHVVTDKPMSLDGVEADAMMAAAQSAGRLLTVFQNRRWDGDYL</sequence>
<dbReference type="InterPro" id="IPR000683">
    <property type="entry name" value="Gfo/Idh/MocA-like_OxRdtase_N"/>
</dbReference>
<dbReference type="Gene3D" id="3.40.50.720">
    <property type="entry name" value="NAD(P)-binding Rossmann-like Domain"/>
    <property type="match status" value="1"/>
</dbReference>
<dbReference type="InterPro" id="IPR036291">
    <property type="entry name" value="NAD(P)-bd_dom_sf"/>
</dbReference>
<dbReference type="EMBL" id="UINC01136132">
    <property type="protein sequence ID" value="SVD20704.1"/>
    <property type="molecule type" value="Genomic_DNA"/>
</dbReference>
<gene>
    <name evidence="4" type="ORF">METZ01_LOCUS373558</name>
</gene>
<dbReference type="AlphaFoldDB" id="A0A382TF13"/>
<keyword evidence="2" id="KW-0560">Oxidoreductase</keyword>
<comment type="similarity">
    <text evidence="1">Belongs to the Gfo/Idh/MocA family.</text>
</comment>
<evidence type="ECO:0000313" key="4">
    <source>
        <dbReference type="EMBL" id="SVD20704.1"/>
    </source>
</evidence>
<feature type="non-terminal residue" evidence="4">
    <location>
        <position position="136"/>
    </location>
</feature>
<dbReference type="PANTHER" id="PTHR43708:SF5">
    <property type="entry name" value="CONSERVED EXPRESSED OXIDOREDUCTASE (EUROFUNG)-RELATED"/>
    <property type="match status" value="1"/>
</dbReference>
<organism evidence="4">
    <name type="scientific">marine metagenome</name>
    <dbReference type="NCBI Taxonomy" id="408172"/>
    <lineage>
        <taxon>unclassified sequences</taxon>
        <taxon>metagenomes</taxon>
        <taxon>ecological metagenomes</taxon>
    </lineage>
</organism>
<evidence type="ECO:0000259" key="3">
    <source>
        <dbReference type="Pfam" id="PF01408"/>
    </source>
</evidence>
<dbReference type="SUPFAM" id="SSF51735">
    <property type="entry name" value="NAD(P)-binding Rossmann-fold domains"/>
    <property type="match status" value="1"/>
</dbReference>